<feature type="compositionally biased region" description="Basic and acidic residues" evidence="1">
    <location>
        <begin position="109"/>
        <end position="119"/>
    </location>
</feature>
<gene>
    <name evidence="2" type="ORF">BEMITA_LOCUS14042</name>
</gene>
<evidence type="ECO:0000313" key="2">
    <source>
        <dbReference type="EMBL" id="CAH0395919.1"/>
    </source>
</evidence>
<dbReference type="AlphaFoldDB" id="A0A9P0ALN8"/>
<feature type="region of interest" description="Disordered" evidence="1">
    <location>
        <begin position="29"/>
        <end position="92"/>
    </location>
</feature>
<proteinExistence type="predicted"/>
<accession>A0A9P0ALN8</accession>
<evidence type="ECO:0000313" key="3">
    <source>
        <dbReference type="Proteomes" id="UP001152759"/>
    </source>
</evidence>
<dbReference type="EMBL" id="OU963870">
    <property type="protein sequence ID" value="CAH0395919.1"/>
    <property type="molecule type" value="Genomic_DNA"/>
</dbReference>
<protein>
    <submittedName>
        <fullName evidence="2">Uncharacterized protein</fullName>
    </submittedName>
</protein>
<keyword evidence="3" id="KW-1185">Reference proteome</keyword>
<organism evidence="2 3">
    <name type="scientific">Bemisia tabaci</name>
    <name type="common">Sweetpotato whitefly</name>
    <name type="synonym">Aleurodes tabaci</name>
    <dbReference type="NCBI Taxonomy" id="7038"/>
    <lineage>
        <taxon>Eukaryota</taxon>
        <taxon>Metazoa</taxon>
        <taxon>Ecdysozoa</taxon>
        <taxon>Arthropoda</taxon>
        <taxon>Hexapoda</taxon>
        <taxon>Insecta</taxon>
        <taxon>Pterygota</taxon>
        <taxon>Neoptera</taxon>
        <taxon>Paraneoptera</taxon>
        <taxon>Hemiptera</taxon>
        <taxon>Sternorrhyncha</taxon>
        <taxon>Aleyrodoidea</taxon>
        <taxon>Aleyrodidae</taxon>
        <taxon>Aleyrodinae</taxon>
        <taxon>Bemisia</taxon>
    </lineage>
</organism>
<dbReference type="Proteomes" id="UP001152759">
    <property type="component" value="Chromosome 9"/>
</dbReference>
<sequence length="154" mass="17043">MSSSSLLWFKDAILGKTIRYERHYNFDKAKEIGKGNGPGPGSVLVSPRRPRRWCGGGGTAGGGGGRSRPPRGAPRSAEAARRPKGKRRSRGTYELWRILDDAWTQMRNDPGETRAEQKLSAKHKKRSRIAEASRSTDHDNVQEPGTTEGLVSFR</sequence>
<reference evidence="2" key="1">
    <citation type="submission" date="2021-12" db="EMBL/GenBank/DDBJ databases">
        <authorList>
            <person name="King R."/>
        </authorList>
    </citation>
    <scope>NUCLEOTIDE SEQUENCE</scope>
</reference>
<name>A0A9P0ALN8_BEMTA</name>
<feature type="region of interest" description="Disordered" evidence="1">
    <location>
        <begin position="104"/>
        <end position="154"/>
    </location>
</feature>
<feature type="compositionally biased region" description="Gly residues" evidence="1">
    <location>
        <begin position="54"/>
        <end position="66"/>
    </location>
</feature>
<feature type="compositionally biased region" description="Basic and acidic residues" evidence="1">
    <location>
        <begin position="128"/>
        <end position="141"/>
    </location>
</feature>
<evidence type="ECO:0000256" key="1">
    <source>
        <dbReference type="SAM" id="MobiDB-lite"/>
    </source>
</evidence>